<comment type="caution">
    <text evidence="2">The sequence shown here is derived from an EMBL/GenBank/DDBJ whole genome shotgun (WGS) entry which is preliminary data.</text>
</comment>
<evidence type="ECO:0000313" key="3">
    <source>
        <dbReference type="Proteomes" id="UP000636800"/>
    </source>
</evidence>
<evidence type="ECO:0000313" key="2">
    <source>
        <dbReference type="EMBL" id="KAG0485419.1"/>
    </source>
</evidence>
<accession>A0A835R6N7</accession>
<protein>
    <submittedName>
        <fullName evidence="2">Uncharacterized protein</fullName>
    </submittedName>
</protein>
<keyword evidence="3" id="KW-1185">Reference proteome</keyword>
<organism evidence="2 3">
    <name type="scientific">Vanilla planifolia</name>
    <name type="common">Vanilla</name>
    <dbReference type="NCBI Taxonomy" id="51239"/>
    <lineage>
        <taxon>Eukaryota</taxon>
        <taxon>Viridiplantae</taxon>
        <taxon>Streptophyta</taxon>
        <taxon>Embryophyta</taxon>
        <taxon>Tracheophyta</taxon>
        <taxon>Spermatophyta</taxon>
        <taxon>Magnoliopsida</taxon>
        <taxon>Liliopsida</taxon>
        <taxon>Asparagales</taxon>
        <taxon>Orchidaceae</taxon>
        <taxon>Vanilloideae</taxon>
        <taxon>Vanilleae</taxon>
        <taxon>Vanilla</taxon>
    </lineage>
</organism>
<reference evidence="2 3" key="1">
    <citation type="journal article" date="2020" name="Nat. Food">
        <title>A phased Vanilla planifolia genome enables genetic improvement of flavour and production.</title>
        <authorList>
            <person name="Hasing T."/>
            <person name="Tang H."/>
            <person name="Brym M."/>
            <person name="Khazi F."/>
            <person name="Huang T."/>
            <person name="Chambers A.H."/>
        </authorList>
    </citation>
    <scope>NUCLEOTIDE SEQUENCE [LARGE SCALE GENOMIC DNA]</scope>
    <source>
        <tissue evidence="2">Leaf</tissue>
    </source>
</reference>
<gene>
    <name evidence="2" type="ORF">HPP92_009498</name>
</gene>
<proteinExistence type="predicted"/>
<evidence type="ECO:0000256" key="1">
    <source>
        <dbReference type="SAM" id="MobiDB-lite"/>
    </source>
</evidence>
<dbReference type="EMBL" id="JADCNL010000004">
    <property type="protein sequence ID" value="KAG0485419.1"/>
    <property type="molecule type" value="Genomic_DNA"/>
</dbReference>
<dbReference type="Proteomes" id="UP000636800">
    <property type="component" value="Unassembled WGS sequence"/>
</dbReference>
<sequence length="163" mass="17814">MDQRESEQISGASVEIGGIGWDSRITGQSCCEFVERWQNWPGRQWNRPKRANRPRDGYQQGVSMGQLGSLSRHGPTRAVFAHMNSLRCMGQFKNTGRLCAACVNTSFGGQHGLLGVQEMVQVDAVDPSFNTSGAGQLGSLQIDDGASRRVSMGVSKSTRFDMD</sequence>
<dbReference type="AlphaFoldDB" id="A0A835R6N7"/>
<feature type="region of interest" description="Disordered" evidence="1">
    <location>
        <begin position="43"/>
        <end position="70"/>
    </location>
</feature>
<feature type="compositionally biased region" description="Polar residues" evidence="1">
    <location>
        <begin position="60"/>
        <end position="69"/>
    </location>
</feature>
<dbReference type="OrthoDB" id="9978460at2759"/>
<name>A0A835R6N7_VANPL</name>